<evidence type="ECO:0000256" key="3">
    <source>
        <dbReference type="ARBA" id="ARBA00022833"/>
    </source>
</evidence>
<comment type="caution">
    <text evidence="6">The sequence shown here is derived from an EMBL/GenBank/DDBJ whole genome shotgun (WGS) entry which is preliminary data.</text>
</comment>
<dbReference type="AlphaFoldDB" id="A0AA88W886"/>
<dbReference type="InterPro" id="IPR004910">
    <property type="entry name" value="Yippee/Mis18/Cereblon"/>
</dbReference>
<proteinExistence type="inferred from homology"/>
<dbReference type="Pfam" id="PF03226">
    <property type="entry name" value="Yippee-Mis18"/>
    <property type="match status" value="1"/>
</dbReference>
<evidence type="ECO:0000259" key="5">
    <source>
        <dbReference type="PROSITE" id="PS51792"/>
    </source>
</evidence>
<evidence type="ECO:0000256" key="2">
    <source>
        <dbReference type="ARBA" id="ARBA00022723"/>
    </source>
</evidence>
<keyword evidence="3" id="KW-0862">Zinc</keyword>
<evidence type="ECO:0000256" key="4">
    <source>
        <dbReference type="RuleBase" id="RU110713"/>
    </source>
</evidence>
<dbReference type="PROSITE" id="PS51792">
    <property type="entry name" value="YIPPEE"/>
    <property type="match status" value="1"/>
</dbReference>
<organism evidence="6 7">
    <name type="scientific">Escallonia herrerae</name>
    <dbReference type="NCBI Taxonomy" id="1293975"/>
    <lineage>
        <taxon>Eukaryota</taxon>
        <taxon>Viridiplantae</taxon>
        <taxon>Streptophyta</taxon>
        <taxon>Embryophyta</taxon>
        <taxon>Tracheophyta</taxon>
        <taxon>Spermatophyta</taxon>
        <taxon>Magnoliopsida</taxon>
        <taxon>eudicotyledons</taxon>
        <taxon>Gunneridae</taxon>
        <taxon>Pentapetalae</taxon>
        <taxon>asterids</taxon>
        <taxon>campanulids</taxon>
        <taxon>Escalloniales</taxon>
        <taxon>Escalloniaceae</taxon>
        <taxon>Escallonia</taxon>
    </lineage>
</organism>
<sequence length="107" mass="12252">SFMEEFTGHPLYSCGNCRNPVALRDNLLSKAFLAKTGQAFFFSHAMNIVVGQKEEKQLMTGHFVVADIYCSKCGEVLGWKYLRAYDAKQKFKEGKFILEKAKILKEY</sequence>
<dbReference type="EMBL" id="JAVXUP010000692">
    <property type="protein sequence ID" value="KAK3022782.1"/>
    <property type="molecule type" value="Genomic_DNA"/>
</dbReference>
<keyword evidence="2" id="KW-0479">Metal-binding</keyword>
<dbReference type="GO" id="GO:0046872">
    <property type="term" value="F:metal ion binding"/>
    <property type="evidence" value="ECO:0007669"/>
    <property type="project" value="UniProtKB-KW"/>
</dbReference>
<gene>
    <name evidence="6" type="ORF">RJ639_046884</name>
</gene>
<name>A0AA88W886_9ASTE</name>
<feature type="non-terminal residue" evidence="6">
    <location>
        <position position="1"/>
    </location>
</feature>
<feature type="domain" description="Yippee" evidence="5">
    <location>
        <begin position="10"/>
        <end position="107"/>
    </location>
</feature>
<protein>
    <recommendedName>
        <fullName evidence="4">Protein yippee-like</fullName>
    </recommendedName>
</protein>
<evidence type="ECO:0000256" key="1">
    <source>
        <dbReference type="ARBA" id="ARBA00005613"/>
    </source>
</evidence>
<dbReference type="InterPro" id="IPR034751">
    <property type="entry name" value="Yippee"/>
</dbReference>
<comment type="similarity">
    <text evidence="1 4">Belongs to the yippee family.</text>
</comment>
<dbReference type="Proteomes" id="UP001188597">
    <property type="component" value="Unassembled WGS sequence"/>
</dbReference>
<dbReference type="InterPro" id="IPR039058">
    <property type="entry name" value="Yippee_fam"/>
</dbReference>
<dbReference type="PANTHER" id="PTHR13848">
    <property type="entry name" value="PROTEIN YIPPEE-LIKE CG15309-RELATED"/>
    <property type="match status" value="1"/>
</dbReference>
<reference evidence="6" key="1">
    <citation type="submission" date="2022-12" db="EMBL/GenBank/DDBJ databases">
        <title>Draft genome assemblies for two species of Escallonia (Escalloniales).</title>
        <authorList>
            <person name="Chanderbali A."/>
            <person name="Dervinis C."/>
            <person name="Anghel I."/>
            <person name="Soltis D."/>
            <person name="Soltis P."/>
            <person name="Zapata F."/>
        </authorList>
    </citation>
    <scope>NUCLEOTIDE SEQUENCE</scope>
    <source>
        <strain evidence="6">UCBG64.0493</strain>
        <tissue evidence="6">Leaf</tissue>
    </source>
</reference>
<accession>A0AA88W886</accession>
<evidence type="ECO:0000313" key="6">
    <source>
        <dbReference type="EMBL" id="KAK3022782.1"/>
    </source>
</evidence>
<keyword evidence="7" id="KW-1185">Reference proteome</keyword>
<evidence type="ECO:0000313" key="7">
    <source>
        <dbReference type="Proteomes" id="UP001188597"/>
    </source>
</evidence>